<gene>
    <name evidence="5 6" type="primary">LOC109019561</name>
</gene>
<feature type="transmembrane region" description="Helical" evidence="2">
    <location>
        <begin position="166"/>
        <end position="188"/>
    </location>
</feature>
<dbReference type="RefSeq" id="XP_018857416.1">
    <property type="nucleotide sequence ID" value="XM_019001871.2"/>
</dbReference>
<evidence type="ECO:0000313" key="6">
    <source>
        <dbReference type="RefSeq" id="XP_018857416.1"/>
    </source>
</evidence>
<dbReference type="Proteomes" id="UP000235220">
    <property type="component" value="Chromosome 13"/>
</dbReference>
<organism evidence="4 5">
    <name type="scientific">Juglans regia</name>
    <name type="common">English walnut</name>
    <dbReference type="NCBI Taxonomy" id="51240"/>
    <lineage>
        <taxon>Eukaryota</taxon>
        <taxon>Viridiplantae</taxon>
        <taxon>Streptophyta</taxon>
        <taxon>Embryophyta</taxon>
        <taxon>Tracheophyta</taxon>
        <taxon>Spermatophyta</taxon>
        <taxon>Magnoliopsida</taxon>
        <taxon>eudicotyledons</taxon>
        <taxon>Gunneridae</taxon>
        <taxon>Pentapetalae</taxon>
        <taxon>rosids</taxon>
        <taxon>fabids</taxon>
        <taxon>Fagales</taxon>
        <taxon>Juglandaceae</taxon>
        <taxon>Juglans</taxon>
    </lineage>
</organism>
<evidence type="ECO:0000256" key="1">
    <source>
        <dbReference type="SAM" id="MobiDB-lite"/>
    </source>
</evidence>
<feature type="chain" id="PRO_5014290328" evidence="3">
    <location>
        <begin position="21"/>
        <end position="210"/>
    </location>
</feature>
<dbReference type="STRING" id="51240.A0A2I4HMM1"/>
<proteinExistence type="predicted"/>
<dbReference type="OrthoDB" id="2019675at2759"/>
<evidence type="ECO:0000313" key="4">
    <source>
        <dbReference type="Proteomes" id="UP000235220"/>
    </source>
</evidence>
<evidence type="ECO:0000256" key="3">
    <source>
        <dbReference type="SAM" id="SignalP"/>
    </source>
</evidence>
<keyword evidence="2" id="KW-1133">Transmembrane helix</keyword>
<keyword evidence="4" id="KW-1185">Reference proteome</keyword>
<keyword evidence="2" id="KW-0812">Transmembrane</keyword>
<dbReference type="GeneID" id="109019561"/>
<dbReference type="Gramene" id="Jr13_16770_p1">
    <property type="protein sequence ID" value="cds.Jr13_16770_p1"/>
    <property type="gene ID" value="Jr13_16770"/>
</dbReference>
<keyword evidence="2" id="KW-0472">Membrane</keyword>
<name>A0A2I4HMM1_JUGRE</name>
<dbReference type="RefSeq" id="XP_018857414.1">
    <property type="nucleotide sequence ID" value="XM_019001869.2"/>
</dbReference>
<evidence type="ECO:0000256" key="2">
    <source>
        <dbReference type="SAM" id="Phobius"/>
    </source>
</evidence>
<feature type="signal peptide" evidence="3">
    <location>
        <begin position="1"/>
        <end position="20"/>
    </location>
</feature>
<accession>A0A2I4HMM1</accession>
<dbReference type="AlphaFoldDB" id="A0A2I4HMM1"/>
<protein>
    <submittedName>
        <fullName evidence="5 6">Uncharacterized protein LOC109019561</fullName>
    </submittedName>
</protein>
<feature type="compositionally biased region" description="Polar residues" evidence="1">
    <location>
        <begin position="99"/>
        <end position="111"/>
    </location>
</feature>
<reference evidence="5 6" key="1">
    <citation type="submission" date="2025-04" db="UniProtKB">
        <authorList>
            <consortium name="RefSeq"/>
        </authorList>
    </citation>
    <scope>IDENTIFICATION</scope>
    <source>
        <tissue evidence="5 6">Leaves</tissue>
    </source>
</reference>
<feature type="region of interest" description="Disordered" evidence="1">
    <location>
        <begin position="95"/>
        <end position="120"/>
    </location>
</feature>
<dbReference type="PANTHER" id="PTHR36336:SF1">
    <property type="entry name" value="OS09G0560400 PROTEIN"/>
    <property type="match status" value="1"/>
</dbReference>
<keyword evidence="3" id="KW-0732">Signal</keyword>
<evidence type="ECO:0000313" key="5">
    <source>
        <dbReference type="RefSeq" id="XP_018857414.1"/>
    </source>
</evidence>
<dbReference type="KEGG" id="jre:109019561"/>
<sequence length="210" mass="23104">MFPNSPLLVFFLSIAVQTLGFPTIGGSGGTQKGIDRRVLLSFRETPRGSNAAYNCDPSGLCVPCLYSEKNDEKYRCSETGYRIPFKCLEIKDNSKDTNVKSSHNSRSTLETSDNDPKLDGVLPDAGELTSSMRFRRLLDDPSAVKSGPQAYITYRSCTVPVSEEKLSVLGFEGIVLCLLLISSSVVYFRRKRTAAMTSFGGGRIQTNSRF</sequence>
<dbReference type="PANTHER" id="PTHR36336">
    <property type="entry name" value="OS09G0560400 PROTEIN"/>
    <property type="match status" value="1"/>
</dbReference>